<dbReference type="InterPro" id="IPR001789">
    <property type="entry name" value="Sig_transdc_resp-reg_receiver"/>
</dbReference>
<dbReference type="GO" id="GO:0000160">
    <property type="term" value="P:phosphorelay signal transduction system"/>
    <property type="evidence" value="ECO:0007669"/>
    <property type="project" value="InterPro"/>
</dbReference>
<evidence type="ECO:0000313" key="3">
    <source>
        <dbReference type="EMBL" id="KGE18712.1"/>
    </source>
</evidence>
<organism evidence="3 4">
    <name type="scientific">Paenibacillus wynnii</name>
    <dbReference type="NCBI Taxonomy" id="268407"/>
    <lineage>
        <taxon>Bacteria</taxon>
        <taxon>Bacillati</taxon>
        <taxon>Bacillota</taxon>
        <taxon>Bacilli</taxon>
        <taxon>Bacillales</taxon>
        <taxon>Paenibacillaceae</taxon>
        <taxon>Paenibacillus</taxon>
    </lineage>
</organism>
<keyword evidence="4" id="KW-1185">Reference proteome</keyword>
<reference evidence="3 4" key="1">
    <citation type="submission" date="2014-08" db="EMBL/GenBank/DDBJ databases">
        <authorList>
            <person name="den Bakker H.C."/>
        </authorList>
    </citation>
    <scope>NUCLEOTIDE SEQUENCE [LARGE SCALE GENOMIC DNA]</scope>
    <source>
        <strain evidence="3 4">DSM 18334</strain>
    </source>
</reference>
<dbReference type="EMBL" id="JQCR01000002">
    <property type="protein sequence ID" value="KGE18712.1"/>
    <property type="molecule type" value="Genomic_DNA"/>
</dbReference>
<name>A0A098MB02_9BACL</name>
<dbReference type="PROSITE" id="PS50110">
    <property type="entry name" value="RESPONSE_REGULATORY"/>
    <property type="match status" value="1"/>
</dbReference>
<gene>
    <name evidence="3" type="ORF">PWYN_04505</name>
</gene>
<dbReference type="RefSeq" id="WP_036648905.1">
    <property type="nucleotide sequence ID" value="NZ_JQCR01000002.1"/>
</dbReference>
<sequence length="78" mass="8795">MQEAITAKVVDYLLKPFSREEIQLAVKKAVSAIDNEQSLQKENILKDLEKESNSSHADLQTLLNLILGVHQQPIRKPS</sequence>
<evidence type="ECO:0000259" key="2">
    <source>
        <dbReference type="PROSITE" id="PS50110"/>
    </source>
</evidence>
<comment type="caution">
    <text evidence="1">Lacks conserved residue(s) required for the propagation of feature annotation.</text>
</comment>
<comment type="caution">
    <text evidence="3">The sequence shown here is derived from an EMBL/GenBank/DDBJ whole genome shotgun (WGS) entry which is preliminary data.</text>
</comment>
<dbReference type="SUPFAM" id="SSF52172">
    <property type="entry name" value="CheY-like"/>
    <property type="match status" value="1"/>
</dbReference>
<dbReference type="Gene3D" id="3.40.50.2300">
    <property type="match status" value="1"/>
</dbReference>
<evidence type="ECO:0000256" key="1">
    <source>
        <dbReference type="PROSITE-ProRule" id="PRU00169"/>
    </source>
</evidence>
<dbReference type="Proteomes" id="UP000029734">
    <property type="component" value="Unassembled WGS sequence"/>
</dbReference>
<feature type="domain" description="Response regulatory" evidence="2">
    <location>
        <begin position="1"/>
        <end position="30"/>
    </location>
</feature>
<dbReference type="AlphaFoldDB" id="A0A098MB02"/>
<reference evidence="3 4" key="2">
    <citation type="submission" date="2014-10" db="EMBL/GenBank/DDBJ databases">
        <title>Comparative genomics of the Paenibacillus odorifer group.</title>
        <authorList>
            <person name="Tsai Y.-C."/>
            <person name="Martin N."/>
            <person name="Korlach J."/>
            <person name="Wiedmann M."/>
        </authorList>
    </citation>
    <scope>NUCLEOTIDE SEQUENCE [LARGE SCALE GENOMIC DNA]</scope>
    <source>
        <strain evidence="3 4">DSM 18334</strain>
    </source>
</reference>
<dbReference type="InterPro" id="IPR011006">
    <property type="entry name" value="CheY-like_superfamily"/>
</dbReference>
<accession>A0A098MB02</accession>
<proteinExistence type="predicted"/>
<protein>
    <recommendedName>
        <fullName evidence="2">Response regulatory domain-containing protein</fullName>
    </recommendedName>
</protein>
<evidence type="ECO:0000313" key="4">
    <source>
        <dbReference type="Proteomes" id="UP000029734"/>
    </source>
</evidence>